<dbReference type="Proteomes" id="UP000639274">
    <property type="component" value="Chromosome"/>
</dbReference>
<evidence type="ECO:0000256" key="1">
    <source>
        <dbReference type="SAM" id="MobiDB-lite"/>
    </source>
</evidence>
<name>A0A975ATY6_9GAMM</name>
<keyword evidence="3" id="KW-1185">Reference proteome</keyword>
<accession>A0A975ATY6</accession>
<evidence type="ECO:0000313" key="2">
    <source>
        <dbReference type="EMBL" id="QSX79659.1"/>
    </source>
</evidence>
<dbReference type="AlphaFoldDB" id="A0A975ATY6"/>
<proteinExistence type="predicted"/>
<protein>
    <submittedName>
        <fullName evidence="2">Uncharacterized protein</fullName>
    </submittedName>
</protein>
<organism evidence="2 3">
    <name type="scientific">Agrilutibacter solisilvae</name>
    <dbReference type="NCBI Taxonomy" id="2763317"/>
    <lineage>
        <taxon>Bacteria</taxon>
        <taxon>Pseudomonadati</taxon>
        <taxon>Pseudomonadota</taxon>
        <taxon>Gammaproteobacteria</taxon>
        <taxon>Lysobacterales</taxon>
        <taxon>Lysobacteraceae</taxon>
        <taxon>Agrilutibacter</taxon>
    </lineage>
</organism>
<gene>
    <name evidence="2" type="ORF">I8J32_007395</name>
</gene>
<reference evidence="2 3" key="1">
    <citation type="submission" date="2021-03" db="EMBL/GenBank/DDBJ databases">
        <title>Lysobacter sp. nov. isolated from soil of gangwondo yeongwol, south Korea.</title>
        <authorList>
            <person name="Kim K.R."/>
            <person name="Kim K.H."/>
            <person name="Jeon C.O."/>
        </authorList>
    </citation>
    <scope>NUCLEOTIDE SEQUENCE [LARGE SCALE GENOMIC DNA]</scope>
    <source>
        <strain evidence="2 3">R19</strain>
    </source>
</reference>
<feature type="region of interest" description="Disordered" evidence="1">
    <location>
        <begin position="136"/>
        <end position="162"/>
    </location>
</feature>
<evidence type="ECO:0000313" key="3">
    <source>
        <dbReference type="Proteomes" id="UP000639274"/>
    </source>
</evidence>
<dbReference type="EMBL" id="CP071518">
    <property type="protein sequence ID" value="QSX79659.1"/>
    <property type="molecule type" value="Genomic_DNA"/>
</dbReference>
<dbReference type="KEGG" id="lsf:I8J32_007395"/>
<sequence>MSQNIAAVHFDDTQWAAMDQALTALEQASAPILVSLDGARGRRKLLKMGDGSEAFCRKALDAMRENRGLLPDNLDLEEMARDLADHDALNARLTRALQLVERMRDTDTALGSDVMVAAVLGFQVLRLAGKGQGLDGTNNELGKRFGPKGRRARDEEPEPREA</sequence>
<dbReference type="RefSeq" id="WP_200610232.1">
    <property type="nucleotide sequence ID" value="NZ_CP071518.1"/>
</dbReference>